<evidence type="ECO:0000313" key="14">
    <source>
        <dbReference type="Proteomes" id="UP001595976"/>
    </source>
</evidence>
<evidence type="ECO:0000256" key="5">
    <source>
        <dbReference type="ARBA" id="ARBA00022989"/>
    </source>
</evidence>
<keyword evidence="4 12" id="KW-0812">Transmembrane</keyword>
<keyword evidence="3" id="KW-0997">Cell inner membrane</keyword>
<dbReference type="Proteomes" id="UP001595976">
    <property type="component" value="Unassembled WGS sequence"/>
</dbReference>
<evidence type="ECO:0000256" key="12">
    <source>
        <dbReference type="HAMAP-Rule" id="MF_00454"/>
    </source>
</evidence>
<accession>A0ABW0F1W8</accession>
<feature type="binding site" evidence="12">
    <location>
        <position position="75"/>
    </location>
    <ligand>
        <name>Na(+)</name>
        <dbReference type="ChEBI" id="CHEBI:29101"/>
        <note>structural</note>
    </ligand>
</feature>
<evidence type="ECO:0000256" key="6">
    <source>
        <dbReference type="ARBA" id="ARBA00023053"/>
    </source>
</evidence>
<name>A0ABW0F1W8_9HYPH</name>
<protein>
    <recommendedName>
        <fullName evidence="12">Fluoride-specific ion channel FluC</fullName>
    </recommendedName>
</protein>
<evidence type="ECO:0000256" key="8">
    <source>
        <dbReference type="ARBA" id="ARBA00023136"/>
    </source>
</evidence>
<comment type="activity regulation">
    <text evidence="12">Na(+) is not transported, but it plays an essential structural role and its presence is essential for fluoride channel function.</text>
</comment>
<gene>
    <name evidence="12" type="primary">fluC</name>
    <name evidence="12" type="synonym">crcB</name>
    <name evidence="13" type="ORF">ACFPK2_02380</name>
</gene>
<feature type="transmembrane region" description="Helical" evidence="12">
    <location>
        <begin position="100"/>
        <end position="121"/>
    </location>
</feature>
<evidence type="ECO:0000313" key="13">
    <source>
        <dbReference type="EMBL" id="MFC5291830.1"/>
    </source>
</evidence>
<keyword evidence="2 12" id="KW-1003">Cell membrane</keyword>
<dbReference type="EMBL" id="JBHSLI010000001">
    <property type="protein sequence ID" value="MFC5291830.1"/>
    <property type="molecule type" value="Genomic_DNA"/>
</dbReference>
<evidence type="ECO:0000256" key="1">
    <source>
        <dbReference type="ARBA" id="ARBA00004651"/>
    </source>
</evidence>
<proteinExistence type="inferred from homology"/>
<comment type="subcellular location">
    <subcellularLocation>
        <location evidence="1 12">Cell membrane</location>
        <topology evidence="1 12">Multi-pass membrane protein</topology>
    </subcellularLocation>
</comment>
<keyword evidence="7 12" id="KW-0406">Ion transport</keyword>
<comment type="similarity">
    <text evidence="10 12">Belongs to the fluoride channel Fluc/FEX (TC 1.A.43) family.</text>
</comment>
<organism evidence="13 14">
    <name type="scientific">Bosea minatitlanensis</name>
    <dbReference type="NCBI Taxonomy" id="128782"/>
    <lineage>
        <taxon>Bacteria</taxon>
        <taxon>Pseudomonadati</taxon>
        <taxon>Pseudomonadota</taxon>
        <taxon>Alphaproteobacteria</taxon>
        <taxon>Hyphomicrobiales</taxon>
        <taxon>Boseaceae</taxon>
        <taxon>Bosea</taxon>
    </lineage>
</organism>
<keyword evidence="12" id="KW-0479">Metal-binding</keyword>
<dbReference type="InterPro" id="IPR003691">
    <property type="entry name" value="FluC"/>
</dbReference>
<feature type="binding site" evidence="12">
    <location>
        <position position="78"/>
    </location>
    <ligand>
        <name>Na(+)</name>
        <dbReference type="ChEBI" id="CHEBI:29101"/>
        <note>structural</note>
    </ligand>
</feature>
<keyword evidence="12" id="KW-0813">Transport</keyword>
<evidence type="ECO:0000256" key="11">
    <source>
        <dbReference type="ARBA" id="ARBA00035585"/>
    </source>
</evidence>
<sequence>MWTYLAIALFGVLGCWARFAQTNLVQAVYGRDFPYATLSINVMACFIMGFLFVETLERLTISPTLRTGILTGFLGGYSTFSTFEMETLLLAEGGEVLKAALYLVLSVGLGFAAAFGGAYIARNL</sequence>
<dbReference type="RefSeq" id="WP_158446951.1">
    <property type="nucleotide sequence ID" value="NZ_JAOAOS010000001.1"/>
</dbReference>
<keyword evidence="14" id="KW-1185">Reference proteome</keyword>
<evidence type="ECO:0000256" key="7">
    <source>
        <dbReference type="ARBA" id="ARBA00023065"/>
    </source>
</evidence>
<evidence type="ECO:0000256" key="3">
    <source>
        <dbReference type="ARBA" id="ARBA00022519"/>
    </source>
</evidence>
<dbReference type="PANTHER" id="PTHR28259">
    <property type="entry name" value="FLUORIDE EXPORT PROTEIN 1-RELATED"/>
    <property type="match status" value="1"/>
</dbReference>
<comment type="caution">
    <text evidence="13">The sequence shown here is derived from an EMBL/GenBank/DDBJ whole genome shotgun (WGS) entry which is preliminary data.</text>
</comment>
<dbReference type="Pfam" id="PF02537">
    <property type="entry name" value="CRCB"/>
    <property type="match status" value="1"/>
</dbReference>
<evidence type="ECO:0000256" key="2">
    <source>
        <dbReference type="ARBA" id="ARBA00022475"/>
    </source>
</evidence>
<reference evidence="14" key="1">
    <citation type="journal article" date="2019" name="Int. J. Syst. Evol. Microbiol.">
        <title>The Global Catalogue of Microorganisms (GCM) 10K type strain sequencing project: providing services to taxonomists for standard genome sequencing and annotation.</title>
        <authorList>
            <consortium name="The Broad Institute Genomics Platform"/>
            <consortium name="The Broad Institute Genome Sequencing Center for Infectious Disease"/>
            <person name="Wu L."/>
            <person name="Ma J."/>
        </authorList>
    </citation>
    <scope>NUCLEOTIDE SEQUENCE [LARGE SCALE GENOMIC DNA]</scope>
    <source>
        <strain evidence="14">CGMCC 1.15643</strain>
    </source>
</reference>
<comment type="function">
    <text evidence="12">Fluoride-specific ion channel. Important for reducing fluoride concentration in the cell, thus reducing its toxicity.</text>
</comment>
<keyword evidence="5 12" id="KW-1133">Transmembrane helix</keyword>
<keyword evidence="6 12" id="KW-0915">Sodium</keyword>
<evidence type="ECO:0000256" key="10">
    <source>
        <dbReference type="ARBA" id="ARBA00035120"/>
    </source>
</evidence>
<feature type="transmembrane region" description="Helical" evidence="12">
    <location>
        <begin position="33"/>
        <end position="52"/>
    </location>
</feature>
<keyword evidence="8 12" id="KW-0472">Membrane</keyword>
<keyword evidence="9 12" id="KW-0407">Ion channel</keyword>
<dbReference type="PANTHER" id="PTHR28259:SF1">
    <property type="entry name" value="FLUORIDE EXPORT PROTEIN 1-RELATED"/>
    <property type="match status" value="1"/>
</dbReference>
<feature type="transmembrane region" description="Helical" evidence="12">
    <location>
        <begin position="64"/>
        <end position="80"/>
    </location>
</feature>
<comment type="catalytic activity">
    <reaction evidence="11">
        <text>fluoride(in) = fluoride(out)</text>
        <dbReference type="Rhea" id="RHEA:76159"/>
        <dbReference type="ChEBI" id="CHEBI:17051"/>
    </reaction>
    <physiologicalReaction direction="left-to-right" evidence="11">
        <dbReference type="Rhea" id="RHEA:76160"/>
    </physiologicalReaction>
</comment>
<evidence type="ECO:0000256" key="4">
    <source>
        <dbReference type="ARBA" id="ARBA00022692"/>
    </source>
</evidence>
<dbReference type="HAMAP" id="MF_00454">
    <property type="entry name" value="FluC"/>
    <property type="match status" value="1"/>
</dbReference>
<evidence type="ECO:0000256" key="9">
    <source>
        <dbReference type="ARBA" id="ARBA00023303"/>
    </source>
</evidence>